<sequence length="329" mass="37266">MHSRAYLLLDREYYMLQRDPVWGINAHPLSEDNMMEWTATIRGLKGTIWEGGIFVLSLKFDENFNYRPPDVRFHTIPFHPNIDMQTGCPCVEFLDDVNYWKETYSLQSILLAIQSMLSNPVVEGAVNEEAVTILQNSPGLYKQMVIDCVNASQKVFAGETIAAEGSRVHFEGGAGEKQDLAEGGANSALSILKMARISFDEYLTTWTGIATSKARAEMKNPLLEAISNDPKLQTAHFSLDMEELQNHMKQQLETHNSLMYGKFGPKQSNKEPDGKDKRLDHINKMRKIYLPKRTVPPPSTAPSETEDAWEKEVDDLVAWSNDLSEDHLK</sequence>
<feature type="active site" description="Glycyl thioester intermediate" evidence="3">
    <location>
        <position position="90"/>
    </location>
</feature>
<feature type="compositionally biased region" description="Acidic residues" evidence="5">
    <location>
        <begin position="304"/>
        <end position="313"/>
    </location>
</feature>
<dbReference type="KEGG" id="spu:100890194"/>
<feature type="compositionally biased region" description="Basic and acidic residues" evidence="5">
    <location>
        <begin position="268"/>
        <end position="283"/>
    </location>
</feature>
<dbReference type="Gene3D" id="3.10.110.10">
    <property type="entry name" value="Ubiquitin Conjugating Enzyme"/>
    <property type="match status" value="1"/>
</dbReference>
<name>A0A7M7PLR7_STRPU</name>
<evidence type="ECO:0000259" key="6">
    <source>
        <dbReference type="PROSITE" id="PS50127"/>
    </source>
</evidence>
<dbReference type="OrthoDB" id="9978460at2759"/>
<reference evidence="7" key="2">
    <citation type="submission" date="2021-01" db="UniProtKB">
        <authorList>
            <consortium name="EnsemblMetazoa"/>
        </authorList>
    </citation>
    <scope>IDENTIFICATION</scope>
</reference>
<dbReference type="EnsemblMetazoa" id="XM_030996792">
    <property type="protein sequence ID" value="XP_030852652"/>
    <property type="gene ID" value="LOC100890194"/>
</dbReference>
<dbReference type="AlphaFoldDB" id="A0A7M7PLR7"/>
<evidence type="ECO:0000256" key="1">
    <source>
        <dbReference type="ARBA" id="ARBA00022679"/>
    </source>
</evidence>
<keyword evidence="2 4" id="KW-0833">Ubl conjugation pathway</keyword>
<dbReference type="InParanoid" id="A0A7M7PLR7"/>
<keyword evidence="4" id="KW-0547">Nucleotide-binding</keyword>
<feature type="domain" description="UBC core" evidence="6">
    <location>
        <begin position="4"/>
        <end position="154"/>
    </location>
</feature>
<evidence type="ECO:0000313" key="8">
    <source>
        <dbReference type="Proteomes" id="UP000007110"/>
    </source>
</evidence>
<dbReference type="GO" id="GO:0043161">
    <property type="term" value="P:proteasome-mediated ubiquitin-dependent protein catabolic process"/>
    <property type="evidence" value="ECO:0000318"/>
    <property type="project" value="GO_Central"/>
</dbReference>
<evidence type="ECO:0000313" key="7">
    <source>
        <dbReference type="EnsemblMetazoa" id="XP_030852652"/>
    </source>
</evidence>
<protein>
    <recommendedName>
        <fullName evidence="6">UBC core domain-containing protein</fullName>
    </recommendedName>
</protein>
<dbReference type="InterPro" id="IPR000608">
    <property type="entry name" value="UBC"/>
</dbReference>
<dbReference type="InterPro" id="IPR016135">
    <property type="entry name" value="UBQ-conjugating_enzyme/RWD"/>
</dbReference>
<comment type="similarity">
    <text evidence="4">Belongs to the ubiquitin-conjugating enzyme family.</text>
</comment>
<dbReference type="PROSITE" id="PS50127">
    <property type="entry name" value="UBC_2"/>
    <property type="match status" value="1"/>
</dbReference>
<dbReference type="GeneID" id="100890194"/>
<dbReference type="Pfam" id="PF00179">
    <property type="entry name" value="UQ_con"/>
    <property type="match status" value="1"/>
</dbReference>
<reference evidence="8" key="1">
    <citation type="submission" date="2015-02" db="EMBL/GenBank/DDBJ databases">
        <title>Genome sequencing for Strongylocentrotus purpuratus.</title>
        <authorList>
            <person name="Murali S."/>
            <person name="Liu Y."/>
            <person name="Vee V."/>
            <person name="English A."/>
            <person name="Wang M."/>
            <person name="Skinner E."/>
            <person name="Han Y."/>
            <person name="Muzny D.M."/>
            <person name="Worley K.C."/>
            <person name="Gibbs R.A."/>
        </authorList>
    </citation>
    <scope>NUCLEOTIDE SEQUENCE</scope>
</reference>
<evidence type="ECO:0000256" key="2">
    <source>
        <dbReference type="ARBA" id="ARBA00022786"/>
    </source>
</evidence>
<evidence type="ECO:0000256" key="3">
    <source>
        <dbReference type="PROSITE-ProRule" id="PRU10133"/>
    </source>
</evidence>
<dbReference type="GO" id="GO:0033503">
    <property type="term" value="C:HULC complex"/>
    <property type="evidence" value="ECO:0000318"/>
    <property type="project" value="GO_Central"/>
</dbReference>
<dbReference type="Proteomes" id="UP000007110">
    <property type="component" value="Unassembled WGS sequence"/>
</dbReference>
<dbReference type="PANTHER" id="PTHR24067">
    <property type="entry name" value="UBIQUITIN-CONJUGATING ENZYME E2"/>
    <property type="match status" value="1"/>
</dbReference>
<keyword evidence="8" id="KW-1185">Reference proteome</keyword>
<evidence type="ECO:0000256" key="4">
    <source>
        <dbReference type="RuleBase" id="RU362109"/>
    </source>
</evidence>
<dbReference type="InterPro" id="IPR050113">
    <property type="entry name" value="Ub_conjugating_enzyme"/>
</dbReference>
<dbReference type="OMA" id="SEDMMQW"/>
<dbReference type="SMART" id="SM00212">
    <property type="entry name" value="UBCc"/>
    <property type="match status" value="1"/>
</dbReference>
<proteinExistence type="inferred from homology"/>
<dbReference type="CTD" id="148581"/>
<organism evidence="7 8">
    <name type="scientific">Strongylocentrotus purpuratus</name>
    <name type="common">Purple sea urchin</name>
    <dbReference type="NCBI Taxonomy" id="7668"/>
    <lineage>
        <taxon>Eukaryota</taxon>
        <taxon>Metazoa</taxon>
        <taxon>Echinodermata</taxon>
        <taxon>Eleutherozoa</taxon>
        <taxon>Echinozoa</taxon>
        <taxon>Echinoidea</taxon>
        <taxon>Euechinoidea</taxon>
        <taxon>Echinacea</taxon>
        <taxon>Camarodonta</taxon>
        <taxon>Echinidea</taxon>
        <taxon>Strongylocentrotidae</taxon>
        <taxon>Strongylocentrotus</taxon>
    </lineage>
</organism>
<dbReference type="GO" id="GO:0005524">
    <property type="term" value="F:ATP binding"/>
    <property type="evidence" value="ECO:0007669"/>
    <property type="project" value="UniProtKB-UniRule"/>
</dbReference>
<dbReference type="SUPFAM" id="SSF54495">
    <property type="entry name" value="UBC-like"/>
    <property type="match status" value="1"/>
</dbReference>
<dbReference type="CDD" id="cd23806">
    <property type="entry name" value="UBCc_UBE2U"/>
    <property type="match status" value="1"/>
</dbReference>
<keyword evidence="4" id="KW-0067">ATP-binding</keyword>
<keyword evidence="1" id="KW-0808">Transferase</keyword>
<accession>A0A7M7PLR7</accession>
<dbReference type="GO" id="GO:0006281">
    <property type="term" value="P:DNA repair"/>
    <property type="evidence" value="ECO:0000318"/>
    <property type="project" value="GO_Central"/>
</dbReference>
<dbReference type="GO" id="GO:0000209">
    <property type="term" value="P:protein polyubiquitination"/>
    <property type="evidence" value="ECO:0000318"/>
    <property type="project" value="GO_Central"/>
</dbReference>
<evidence type="ECO:0000256" key="5">
    <source>
        <dbReference type="SAM" id="MobiDB-lite"/>
    </source>
</evidence>
<dbReference type="PROSITE" id="PS00183">
    <property type="entry name" value="UBC_1"/>
    <property type="match status" value="1"/>
</dbReference>
<dbReference type="GO" id="GO:0061631">
    <property type="term" value="F:ubiquitin conjugating enzyme activity"/>
    <property type="evidence" value="ECO:0000318"/>
    <property type="project" value="GO_Central"/>
</dbReference>
<dbReference type="RefSeq" id="XP_030852652.1">
    <property type="nucleotide sequence ID" value="XM_030996792.1"/>
</dbReference>
<feature type="region of interest" description="Disordered" evidence="5">
    <location>
        <begin position="259"/>
        <end position="313"/>
    </location>
</feature>
<dbReference type="InterPro" id="IPR023313">
    <property type="entry name" value="UBQ-conjugating_AS"/>
</dbReference>